<comment type="subcellular location">
    <subcellularLocation>
        <location evidence="1">Nucleus</location>
        <location evidence="1">Nuclear pore complex</location>
    </subcellularLocation>
</comment>
<dbReference type="PANTHER" id="PTHR13257:SF0">
    <property type="entry name" value="NUCLEAR PORE COMPLEX PROTEIN NUP88"/>
    <property type="match status" value="1"/>
</dbReference>
<evidence type="ECO:0000313" key="8">
    <source>
        <dbReference type="EMBL" id="KHJ33363.1"/>
    </source>
</evidence>
<dbReference type="GO" id="GO:0000055">
    <property type="term" value="P:ribosomal large subunit export from nucleus"/>
    <property type="evidence" value="ECO:0007669"/>
    <property type="project" value="InterPro"/>
</dbReference>
<keyword evidence="4" id="KW-0653">Protein transport</keyword>
<keyword evidence="3" id="KW-0509">mRNA transport</keyword>
<dbReference type="STRING" id="52586.A0A0B1P525"/>
<dbReference type="GO" id="GO:0000056">
    <property type="term" value="P:ribosomal small subunit export from nucleus"/>
    <property type="evidence" value="ECO:0007669"/>
    <property type="project" value="InterPro"/>
</dbReference>
<dbReference type="GO" id="GO:0006406">
    <property type="term" value="P:mRNA export from nucleus"/>
    <property type="evidence" value="ECO:0007669"/>
    <property type="project" value="TreeGrafter"/>
</dbReference>
<evidence type="ECO:0000256" key="6">
    <source>
        <dbReference type="ARBA" id="ARBA00023132"/>
    </source>
</evidence>
<sequence length="884" mass="99812">MPQIINFTPEWLSKPNPGYNIFVGKSIDSQFSYMTALNGSNSSIKRITKPSARRCLAHRGTEIFVAVGKEIRWADLASVKDLWDSKDSLQKLICDKRMNNPVETWDSNSQLQVYRVLKTPVAEDIRQLVISPLGDYMAILTTHTIHIAILPESSQLNGLDSDPLKIKCYTLGPITHVTSQAGIVTALWHPLGVNGTCVVTVTEDAIIRVWELSIGSHGSFDQPTLEIDLKKLADGTSADQDFRASSPGINKTFSPDSFEMQVASACFANSDSGGWSPMTLWIAMRAGDVYALCPLLPDRWSPTPNLISSLSVSVVAKIATIEEDQMISQEKKDLAGQQLAWMSEIDNQEPYIVQTPGGSNIEVFTRPLQPGKIPKLQGPFDIELAPEESANEIDDLLSDIYVIGRLVKPQDLIFEEDDDLDIERADSEGPSIDIVCLLTSSGRLSICLDLDGVEAQWLSKSRTRIWKQMTQAEIPSLLTFEVMDLLRDNEVWEGNWPSFSVDLNSRHSFFVTSTSTINFIDISPWVFRLGAELDNDAAGSDFRIDILARSRESTRERLFSREQMNTLAPLSASITMQTPDLGFFLLAASNDGPVAINFESPESALELQQSSFQSPIYDKEDSERLPLIYEPRPVFEPSSISSKNSRVPAFLEKIRHSKFKRLLKEEVRLSPAMLTIMTEAHKLLSDETHETGIRAAELFRRCEQLQIDLISHIKKVHEISTRISAVVGYDYEDKSKKSRQKFLEQRFKATFQRQKNLTYRIERLRRKVVKGTSLPLSEREKSWAKEVQTLETKVMWPEEENPPIITKEPIHRYTEICNLTDILSEQVKDLTDIQEFPSPKITSQLRVPTEIKRQKFEMVQIALDRESALVEATKERLKNLTMAL</sequence>
<dbReference type="AlphaFoldDB" id="A0A0B1P525"/>
<dbReference type="SUPFAM" id="SSF50978">
    <property type="entry name" value="WD40 repeat-like"/>
    <property type="match status" value="1"/>
</dbReference>
<evidence type="ECO:0000256" key="2">
    <source>
        <dbReference type="ARBA" id="ARBA00022448"/>
    </source>
</evidence>
<evidence type="ECO:0000256" key="7">
    <source>
        <dbReference type="ARBA" id="ARBA00023242"/>
    </source>
</evidence>
<reference evidence="8 9" key="1">
    <citation type="journal article" date="2014" name="BMC Genomics">
        <title>Adaptive genomic structural variation in the grape powdery mildew pathogen, Erysiphe necator.</title>
        <authorList>
            <person name="Jones L."/>
            <person name="Riaz S."/>
            <person name="Morales-Cruz A."/>
            <person name="Amrine K.C."/>
            <person name="McGuire B."/>
            <person name="Gubler W.D."/>
            <person name="Walker M.A."/>
            <person name="Cantu D."/>
        </authorList>
    </citation>
    <scope>NUCLEOTIDE SEQUENCE [LARGE SCALE GENOMIC DNA]</scope>
    <source>
        <strain evidence="9">c</strain>
    </source>
</reference>
<evidence type="ECO:0000256" key="1">
    <source>
        <dbReference type="ARBA" id="ARBA00004567"/>
    </source>
</evidence>
<dbReference type="GO" id="GO:0006606">
    <property type="term" value="P:protein import into nucleus"/>
    <property type="evidence" value="ECO:0007669"/>
    <property type="project" value="TreeGrafter"/>
</dbReference>
<comment type="caution">
    <text evidence="8">The sequence shown here is derived from an EMBL/GenBank/DDBJ whole genome shotgun (WGS) entry which is preliminary data.</text>
</comment>
<keyword evidence="5" id="KW-0811">Translocation</keyword>
<keyword evidence="2" id="KW-0813">Transport</keyword>
<dbReference type="Proteomes" id="UP000030854">
    <property type="component" value="Unassembled WGS sequence"/>
</dbReference>
<evidence type="ECO:0000256" key="4">
    <source>
        <dbReference type="ARBA" id="ARBA00022927"/>
    </source>
</evidence>
<dbReference type="InterPro" id="IPR037700">
    <property type="entry name" value="NUP88/NUP82"/>
</dbReference>
<evidence type="ECO:0000256" key="5">
    <source>
        <dbReference type="ARBA" id="ARBA00023010"/>
    </source>
</evidence>
<dbReference type="EMBL" id="JNVN01001481">
    <property type="protein sequence ID" value="KHJ33363.1"/>
    <property type="molecule type" value="Genomic_DNA"/>
</dbReference>
<evidence type="ECO:0000256" key="3">
    <source>
        <dbReference type="ARBA" id="ARBA00022816"/>
    </source>
</evidence>
<name>A0A0B1P525_UNCNE</name>
<keyword evidence="7" id="KW-0539">Nucleus</keyword>
<gene>
    <name evidence="8" type="ORF">EV44_g1848</name>
</gene>
<organism evidence="8 9">
    <name type="scientific">Uncinula necator</name>
    <name type="common">Grape powdery mildew</name>
    <dbReference type="NCBI Taxonomy" id="52586"/>
    <lineage>
        <taxon>Eukaryota</taxon>
        <taxon>Fungi</taxon>
        <taxon>Dikarya</taxon>
        <taxon>Ascomycota</taxon>
        <taxon>Pezizomycotina</taxon>
        <taxon>Leotiomycetes</taxon>
        <taxon>Erysiphales</taxon>
        <taxon>Erysiphaceae</taxon>
        <taxon>Erysiphe</taxon>
    </lineage>
</organism>
<accession>A0A0B1P525</accession>
<dbReference type="GO" id="GO:0005643">
    <property type="term" value="C:nuclear pore"/>
    <property type="evidence" value="ECO:0007669"/>
    <property type="project" value="UniProtKB-SubCell"/>
</dbReference>
<dbReference type="HOGENOM" id="CLU_009483_0_0_1"/>
<evidence type="ECO:0000313" key="9">
    <source>
        <dbReference type="Proteomes" id="UP000030854"/>
    </source>
</evidence>
<dbReference type="OMA" id="WHPLGVH"/>
<keyword evidence="6" id="KW-0906">Nuclear pore complex</keyword>
<dbReference type="GO" id="GO:0017056">
    <property type="term" value="F:structural constituent of nuclear pore"/>
    <property type="evidence" value="ECO:0007669"/>
    <property type="project" value="InterPro"/>
</dbReference>
<proteinExistence type="predicted"/>
<dbReference type="InterPro" id="IPR036322">
    <property type="entry name" value="WD40_repeat_dom_sf"/>
</dbReference>
<dbReference type="PANTHER" id="PTHR13257">
    <property type="entry name" value="NUCLEOPORIN NUP84-RELATED"/>
    <property type="match status" value="1"/>
</dbReference>
<protein>
    <submittedName>
        <fullName evidence="8">Putative nuclear pore complex protein an-nup82</fullName>
    </submittedName>
</protein>
<keyword evidence="9" id="KW-1185">Reference proteome</keyword>